<comment type="caution">
    <text evidence="3">The sequence shown here is derived from an EMBL/GenBank/DDBJ whole genome shotgun (WGS) entry which is preliminary data.</text>
</comment>
<organism evidence="3 4">
    <name type="scientific">Variovorax humicola</name>
    <dbReference type="NCBI Taxonomy" id="1769758"/>
    <lineage>
        <taxon>Bacteria</taxon>
        <taxon>Pseudomonadati</taxon>
        <taxon>Pseudomonadota</taxon>
        <taxon>Betaproteobacteria</taxon>
        <taxon>Burkholderiales</taxon>
        <taxon>Comamonadaceae</taxon>
        <taxon>Variovorax</taxon>
    </lineage>
</organism>
<dbReference type="Gene3D" id="3.40.190.10">
    <property type="entry name" value="Periplasmic binding protein-like II"/>
    <property type="match status" value="1"/>
</dbReference>
<dbReference type="RefSeq" id="WP_340363818.1">
    <property type="nucleotide sequence ID" value="NZ_JBBKZV010000005.1"/>
</dbReference>
<comment type="similarity">
    <text evidence="1">Belongs to the UPF0065 (bug) family.</text>
</comment>
<dbReference type="EMBL" id="JBBKZV010000005">
    <property type="protein sequence ID" value="MEJ8822789.1"/>
    <property type="molecule type" value="Genomic_DNA"/>
</dbReference>
<reference evidence="3 4" key="1">
    <citation type="submission" date="2024-03" db="EMBL/GenBank/DDBJ databases">
        <title>Novel species of the genus Variovorax.</title>
        <authorList>
            <person name="Liu Q."/>
            <person name="Xin Y.-H."/>
        </authorList>
    </citation>
    <scope>NUCLEOTIDE SEQUENCE [LARGE SCALE GENOMIC DNA]</scope>
    <source>
        <strain evidence="3 4">KACC 18501</strain>
    </source>
</reference>
<sequence length="337" mass="35651">MKTNLIRHLANGRSRLRASAVLLVAAFCSPAVLAQAAYPNKPITLVVPFSAGGPTDLVARTLGAAMSRTLNQPVLIENKTGAGGTIAANYTAKSKPDGYTFLIHHNGMATAPALYRKLSYNPLTDFDYVSQVIDVPMTLIGRKDLPAKDFNELRAYLKANGDKVTLAHAGLGAVSHLCGMLFRQATGANLTTVPYQGTGPAMNALLGGQVDLLCDQTTSTTQYIKAGSVKLYGVTTTARIKSMPDAPTLSEQGLKGSEIVVWHGIYAPKGTPKEAIDKFGAALRSALVDPAVAKRLDELGAVVVTESKQTPVGLQTWLAQETTRYAPVIKAAGQFAD</sequence>
<feature type="signal peptide" evidence="2">
    <location>
        <begin position="1"/>
        <end position="34"/>
    </location>
</feature>
<evidence type="ECO:0000313" key="3">
    <source>
        <dbReference type="EMBL" id="MEJ8822789.1"/>
    </source>
</evidence>
<proteinExistence type="inferred from homology"/>
<name>A0ABU8VY91_9BURK</name>
<feature type="chain" id="PRO_5045058700" evidence="2">
    <location>
        <begin position="35"/>
        <end position="337"/>
    </location>
</feature>
<dbReference type="SUPFAM" id="SSF53850">
    <property type="entry name" value="Periplasmic binding protein-like II"/>
    <property type="match status" value="1"/>
</dbReference>
<evidence type="ECO:0000256" key="1">
    <source>
        <dbReference type="ARBA" id="ARBA00006987"/>
    </source>
</evidence>
<evidence type="ECO:0000313" key="4">
    <source>
        <dbReference type="Proteomes" id="UP001363010"/>
    </source>
</evidence>
<dbReference type="Proteomes" id="UP001363010">
    <property type="component" value="Unassembled WGS sequence"/>
</dbReference>
<dbReference type="Pfam" id="PF03401">
    <property type="entry name" value="TctC"/>
    <property type="match status" value="1"/>
</dbReference>
<dbReference type="PANTHER" id="PTHR42928:SF5">
    <property type="entry name" value="BLR1237 PROTEIN"/>
    <property type="match status" value="1"/>
</dbReference>
<protein>
    <submittedName>
        <fullName evidence="3">Tripartite tricarboxylate transporter substrate-binding protein</fullName>
    </submittedName>
</protein>
<dbReference type="InterPro" id="IPR005064">
    <property type="entry name" value="BUG"/>
</dbReference>
<keyword evidence="4" id="KW-1185">Reference proteome</keyword>
<dbReference type="Gene3D" id="3.40.190.150">
    <property type="entry name" value="Bordetella uptake gene, domain 1"/>
    <property type="match status" value="1"/>
</dbReference>
<accession>A0ABU8VY91</accession>
<keyword evidence="2" id="KW-0732">Signal</keyword>
<evidence type="ECO:0000256" key="2">
    <source>
        <dbReference type="SAM" id="SignalP"/>
    </source>
</evidence>
<dbReference type="PIRSF" id="PIRSF017082">
    <property type="entry name" value="YflP"/>
    <property type="match status" value="1"/>
</dbReference>
<gene>
    <name evidence="3" type="ORF">WKW80_12235</name>
</gene>
<dbReference type="InterPro" id="IPR042100">
    <property type="entry name" value="Bug_dom1"/>
</dbReference>
<dbReference type="PANTHER" id="PTHR42928">
    <property type="entry name" value="TRICARBOXYLATE-BINDING PROTEIN"/>
    <property type="match status" value="1"/>
</dbReference>